<evidence type="ECO:0000256" key="10">
    <source>
        <dbReference type="ARBA" id="ARBA00022827"/>
    </source>
</evidence>
<comment type="function">
    <text evidence="22">This enzyme is required for electron transfer from NADP to cytochrome P450.</text>
</comment>
<keyword evidence="12" id="KW-0752">Steroid biosynthesis</keyword>
<evidence type="ECO:0000256" key="20">
    <source>
        <dbReference type="ARBA" id="ARBA00023221"/>
    </source>
</evidence>
<dbReference type="PROSITE" id="PS50902">
    <property type="entry name" value="FLAVODOXIN_LIKE"/>
    <property type="match status" value="1"/>
</dbReference>
<keyword evidence="16" id="KW-0443">Lipid metabolism</keyword>
<keyword evidence="18 22" id="KW-0472">Membrane</keyword>
<dbReference type="InterPro" id="IPR029039">
    <property type="entry name" value="Flavoprotein-like_sf"/>
</dbReference>
<evidence type="ECO:0000256" key="1">
    <source>
        <dbReference type="ARBA" id="ARBA00001917"/>
    </source>
</evidence>
<feature type="domain" description="Flavodoxin-like" evidence="24">
    <location>
        <begin position="96"/>
        <end position="260"/>
    </location>
</feature>
<name>A0A084G4A7_PSEDA</name>
<dbReference type="SUPFAM" id="SSF52218">
    <property type="entry name" value="Flavoproteins"/>
    <property type="match status" value="1"/>
</dbReference>
<evidence type="ECO:0000256" key="17">
    <source>
        <dbReference type="ARBA" id="ARBA00023128"/>
    </source>
</evidence>
<dbReference type="InterPro" id="IPR023173">
    <property type="entry name" value="NADPH_Cyt_P450_Rdtase_alpha"/>
</dbReference>
<dbReference type="Gene3D" id="3.40.50.360">
    <property type="match status" value="1"/>
</dbReference>
<dbReference type="OrthoDB" id="1856718at2759"/>
<dbReference type="PANTHER" id="PTHR19384">
    <property type="entry name" value="NITRIC OXIDE SYNTHASE-RELATED"/>
    <property type="match status" value="1"/>
</dbReference>
<keyword evidence="13 23" id="KW-1133">Transmembrane helix</keyword>
<evidence type="ECO:0000256" key="13">
    <source>
        <dbReference type="ARBA" id="ARBA00022989"/>
    </source>
</evidence>
<dbReference type="FunFam" id="3.40.50.80:FF:000001">
    <property type="entry name" value="NADPH--cytochrome P450 reductase 1"/>
    <property type="match status" value="1"/>
</dbReference>
<keyword evidence="7 23" id="KW-0812">Transmembrane</keyword>
<keyword evidence="17" id="KW-0496">Mitochondrion</keyword>
<accession>A0A084G4A7</accession>
<dbReference type="EC" id="1.6.2.4" evidence="22"/>
<dbReference type="Pfam" id="PF00258">
    <property type="entry name" value="Flavodoxin_1"/>
    <property type="match status" value="1"/>
</dbReference>
<dbReference type="InterPro" id="IPR001433">
    <property type="entry name" value="OxRdtase_FAD/NAD-bd"/>
</dbReference>
<keyword evidence="10" id="KW-0274">FAD</keyword>
<dbReference type="GO" id="GO:0005829">
    <property type="term" value="C:cytosol"/>
    <property type="evidence" value="ECO:0007669"/>
    <property type="project" value="TreeGrafter"/>
</dbReference>
<keyword evidence="9 22" id="KW-0256">Endoplasmic reticulum</keyword>
<dbReference type="InterPro" id="IPR023208">
    <property type="entry name" value="P450R"/>
</dbReference>
<keyword evidence="11 22" id="KW-0521">NADP</keyword>
<dbReference type="PIRSF" id="PIRSF000208">
    <property type="entry name" value="P450R"/>
    <property type="match status" value="1"/>
</dbReference>
<keyword evidence="3" id="KW-1003">Cell membrane</keyword>
<comment type="similarity">
    <text evidence="22">In the C-terminal section; belongs to the flavoprotein pyridine nucleotide cytochrome reductase family.</text>
</comment>
<keyword evidence="27" id="KW-1185">Reference proteome</keyword>
<evidence type="ECO:0000259" key="24">
    <source>
        <dbReference type="PROSITE" id="PS50902"/>
    </source>
</evidence>
<dbReference type="FunFam" id="1.20.990.10:FF:000009">
    <property type="entry name" value="NADPH--cytochrome P450 reductase"/>
    <property type="match status" value="1"/>
</dbReference>
<evidence type="ECO:0000256" key="12">
    <source>
        <dbReference type="ARBA" id="ARBA00022955"/>
    </source>
</evidence>
<dbReference type="Gene3D" id="1.20.990.10">
    <property type="entry name" value="NADPH-cytochrome p450 Reductase, Chain A, domain 3"/>
    <property type="match status" value="1"/>
</dbReference>
<dbReference type="OMA" id="MTPTRIH"/>
<evidence type="ECO:0000256" key="2">
    <source>
        <dbReference type="ARBA" id="ARBA00001974"/>
    </source>
</evidence>
<evidence type="ECO:0000256" key="21">
    <source>
        <dbReference type="ARBA" id="ARBA00049342"/>
    </source>
</evidence>
<dbReference type="Gene3D" id="2.40.30.10">
    <property type="entry name" value="Translation factors"/>
    <property type="match status" value="1"/>
</dbReference>
<keyword evidence="15" id="KW-0756">Sterol biosynthesis</keyword>
<dbReference type="AlphaFoldDB" id="A0A084G4A7"/>
<dbReference type="EMBL" id="JOWA01000101">
    <property type="protein sequence ID" value="KEZ42169.1"/>
    <property type="molecule type" value="Genomic_DNA"/>
</dbReference>
<dbReference type="InterPro" id="IPR003097">
    <property type="entry name" value="CysJ-like_FAD-binding"/>
</dbReference>
<dbReference type="InterPro" id="IPR017927">
    <property type="entry name" value="FAD-bd_FR_type"/>
</dbReference>
<evidence type="ECO:0000313" key="26">
    <source>
        <dbReference type="EMBL" id="KEZ42169.1"/>
    </source>
</evidence>
<keyword evidence="4" id="KW-0444">Lipid biosynthesis</keyword>
<evidence type="ECO:0000256" key="5">
    <source>
        <dbReference type="ARBA" id="ARBA00022630"/>
    </source>
</evidence>
<organism evidence="26 27">
    <name type="scientific">Pseudallescheria apiosperma</name>
    <name type="common">Scedosporium apiospermum</name>
    <dbReference type="NCBI Taxonomy" id="563466"/>
    <lineage>
        <taxon>Eukaryota</taxon>
        <taxon>Fungi</taxon>
        <taxon>Dikarya</taxon>
        <taxon>Ascomycota</taxon>
        <taxon>Pezizomycotina</taxon>
        <taxon>Sordariomycetes</taxon>
        <taxon>Hypocreomycetidae</taxon>
        <taxon>Microascales</taxon>
        <taxon>Microascaceae</taxon>
        <taxon>Scedosporium</taxon>
    </lineage>
</organism>
<keyword evidence="8" id="KW-1000">Mitochondrion outer membrane</keyword>
<evidence type="ECO:0000256" key="9">
    <source>
        <dbReference type="ARBA" id="ARBA00022824"/>
    </source>
</evidence>
<evidence type="ECO:0000313" key="27">
    <source>
        <dbReference type="Proteomes" id="UP000028545"/>
    </source>
</evidence>
<dbReference type="FunFam" id="2.40.30.10:FF:000100">
    <property type="entry name" value="NADPH--cytochrome P450 reductase"/>
    <property type="match status" value="1"/>
</dbReference>
<dbReference type="SUPFAM" id="SSF63380">
    <property type="entry name" value="Riboflavin synthase domain-like"/>
    <property type="match status" value="1"/>
</dbReference>
<keyword evidence="20" id="KW-0753">Steroid metabolism</keyword>
<dbReference type="InterPro" id="IPR001709">
    <property type="entry name" value="Flavoprot_Pyr_Nucl_cyt_Rdtase"/>
</dbReference>
<dbReference type="SUPFAM" id="SSF52343">
    <property type="entry name" value="Ferredoxin reductase-like, C-terminal NADP-linked domain"/>
    <property type="match status" value="1"/>
</dbReference>
<keyword evidence="14 22" id="KW-0560">Oxidoreductase</keyword>
<dbReference type="VEuPathDB" id="FungiDB:SAPIO_CDS6229"/>
<dbReference type="Pfam" id="PF00175">
    <property type="entry name" value="NAD_binding_1"/>
    <property type="match status" value="1"/>
</dbReference>
<dbReference type="CDD" id="cd06204">
    <property type="entry name" value="CYPOR"/>
    <property type="match status" value="1"/>
</dbReference>
<dbReference type="InterPro" id="IPR017938">
    <property type="entry name" value="Riboflavin_synthase-like_b-brl"/>
</dbReference>
<evidence type="ECO:0000256" key="19">
    <source>
        <dbReference type="ARBA" id="ARBA00023166"/>
    </source>
</evidence>
<dbReference type="GeneID" id="27725301"/>
<evidence type="ECO:0000256" key="6">
    <source>
        <dbReference type="ARBA" id="ARBA00022643"/>
    </source>
</evidence>
<evidence type="ECO:0000256" key="11">
    <source>
        <dbReference type="ARBA" id="ARBA00022857"/>
    </source>
</evidence>
<evidence type="ECO:0000256" key="4">
    <source>
        <dbReference type="ARBA" id="ARBA00022516"/>
    </source>
</evidence>
<gene>
    <name evidence="26" type="ORF">SAPIO_CDS6229</name>
</gene>
<protein>
    <recommendedName>
        <fullName evidence="22">NADPH--cytochrome P450 reductase</fullName>
        <ecNumber evidence="22">1.6.2.4</ecNumber>
    </recommendedName>
</protein>
<dbReference type="PRINTS" id="PR00371">
    <property type="entry name" value="FPNCR"/>
</dbReference>
<feature type="transmembrane region" description="Helical" evidence="23">
    <location>
        <begin position="36"/>
        <end position="57"/>
    </location>
</feature>
<dbReference type="Gene3D" id="3.40.50.80">
    <property type="entry name" value="Nucleotide-binding domain of ferredoxin-NADP reductase (FNR) module"/>
    <property type="match status" value="1"/>
</dbReference>
<dbReference type="InterPro" id="IPR039261">
    <property type="entry name" value="FNR_nucleotide-bd"/>
</dbReference>
<evidence type="ECO:0000256" key="3">
    <source>
        <dbReference type="ARBA" id="ARBA00022475"/>
    </source>
</evidence>
<dbReference type="PRINTS" id="PR00369">
    <property type="entry name" value="FLAVODOXIN"/>
</dbReference>
<dbReference type="RefSeq" id="XP_016641968.1">
    <property type="nucleotide sequence ID" value="XM_016788387.1"/>
</dbReference>
<proteinExistence type="inferred from homology"/>
<dbReference type="GO" id="GO:0005789">
    <property type="term" value="C:endoplasmic reticulum membrane"/>
    <property type="evidence" value="ECO:0007669"/>
    <property type="project" value="UniProtKB-SubCell"/>
</dbReference>
<dbReference type="GO" id="GO:0050660">
    <property type="term" value="F:flavin adenine dinucleotide binding"/>
    <property type="evidence" value="ECO:0007669"/>
    <property type="project" value="TreeGrafter"/>
</dbReference>
<sequence>MPQIPVGEVYKARECIDVSFSNGGWFIDENCDSRRMGLYALIDPFVVGVILLLIFYFGKRPRPKAKLGACETPRPESELDPSRDIVDIIKRTNKNCVVFYGSQTGTAEDYAARLAKEGKSRFGLNTMVADLEEYDYDRLGQLPRDTILIFVLATYGEGEPTDNAVDFHTFITSGELLSADNPSPLRDLAFAAFGLGNSTYENWRGRRWQGGVEEDFLAWKESMWTPLAKMFGLKERPTVYEPTFAISPLDELTPTSNGVFLGEPTIAALRCAPQGPYNAHNPYLAVVSESYELFSSKDRNCLHLEIDIGDSNFSYTTGDHIAIWPNNPSEEVESLLRILNLWETRNRVVDIKAVDSSVKVPFPTPTTFDALFRYYLEICAPVSRQLCATLASFAPSEEAKERMALLGRDRDHFIQETRSAYFNLASLLARVSRGDAWRDVPHSAVIEGLGKLQPRYYSISSSSLAQPRMVSITAVVESKAVKDQEKPFKGVATNYLLALKYHQNCEVPPESFRLSYQLHGPRNTRKDVRLPIHIRHSHFRLPADIKCPVIMIGPGTGVAPFRAFTQERARDAEQGQKVGQMLLFFGCRKSSEDLIYAAEWERYKNVLGDAFEFITAFSREGAEKVYVQHRLREHARAISGLVSQGAHIYICGDANSMARQVNAALVQILVEQNNLSRPDAEKFLSDMKSRQQYQEDVW</sequence>
<dbReference type="KEGG" id="sapo:SAPIO_CDS6229"/>
<evidence type="ECO:0000256" key="7">
    <source>
        <dbReference type="ARBA" id="ARBA00022692"/>
    </source>
</evidence>
<dbReference type="HOGENOM" id="CLU_001570_17_3_1"/>
<keyword evidence="19" id="KW-1207">Sterol metabolism</keyword>
<comment type="catalytic activity">
    <reaction evidence="21 22">
        <text>2 oxidized [cytochrome P450] + NADPH = 2 reduced [cytochrome P450] + NADP(+) + H(+)</text>
        <dbReference type="Rhea" id="RHEA:24040"/>
        <dbReference type="Rhea" id="RHEA-COMP:14627"/>
        <dbReference type="Rhea" id="RHEA-COMP:14628"/>
        <dbReference type="ChEBI" id="CHEBI:15378"/>
        <dbReference type="ChEBI" id="CHEBI:55376"/>
        <dbReference type="ChEBI" id="CHEBI:57783"/>
        <dbReference type="ChEBI" id="CHEBI:58349"/>
        <dbReference type="ChEBI" id="CHEBI:60344"/>
        <dbReference type="EC" id="1.6.2.4"/>
    </reaction>
</comment>
<keyword evidence="5" id="KW-0285">Flavoprotein</keyword>
<comment type="subcellular location">
    <subcellularLocation>
        <location evidence="22">Endoplasmic reticulum membrane</location>
    </subcellularLocation>
</comment>
<dbReference type="GO" id="GO:0016126">
    <property type="term" value="P:sterol biosynthetic process"/>
    <property type="evidence" value="ECO:0007669"/>
    <property type="project" value="UniProtKB-KW"/>
</dbReference>
<dbReference type="Pfam" id="PF00667">
    <property type="entry name" value="FAD_binding_1"/>
    <property type="match status" value="1"/>
</dbReference>
<dbReference type="GO" id="GO:0003958">
    <property type="term" value="F:NADPH-hemoprotein reductase activity"/>
    <property type="evidence" value="ECO:0007669"/>
    <property type="project" value="UniProtKB-EC"/>
</dbReference>
<dbReference type="InterPro" id="IPR001094">
    <property type="entry name" value="Flavdoxin-like"/>
</dbReference>
<evidence type="ECO:0000256" key="8">
    <source>
        <dbReference type="ARBA" id="ARBA00022787"/>
    </source>
</evidence>
<evidence type="ECO:0000256" key="18">
    <source>
        <dbReference type="ARBA" id="ARBA00023136"/>
    </source>
</evidence>
<evidence type="ECO:0000256" key="23">
    <source>
        <dbReference type="SAM" id="Phobius"/>
    </source>
</evidence>
<dbReference type="GO" id="GO:0010181">
    <property type="term" value="F:FMN binding"/>
    <property type="evidence" value="ECO:0007669"/>
    <property type="project" value="InterPro"/>
</dbReference>
<evidence type="ECO:0000256" key="16">
    <source>
        <dbReference type="ARBA" id="ARBA00023098"/>
    </source>
</evidence>
<dbReference type="Proteomes" id="UP000028545">
    <property type="component" value="Unassembled WGS sequence"/>
</dbReference>
<comment type="cofactor">
    <cofactor evidence="2">
        <name>FAD</name>
        <dbReference type="ChEBI" id="CHEBI:57692"/>
    </cofactor>
</comment>
<evidence type="ECO:0000256" key="14">
    <source>
        <dbReference type="ARBA" id="ARBA00023002"/>
    </source>
</evidence>
<comment type="cofactor">
    <cofactor evidence="1">
        <name>FMN</name>
        <dbReference type="ChEBI" id="CHEBI:58210"/>
    </cofactor>
</comment>
<keyword evidence="6" id="KW-0288">FMN</keyword>
<dbReference type="InterPro" id="IPR008254">
    <property type="entry name" value="Flavodoxin/NO_synth"/>
</dbReference>
<comment type="caution">
    <text evidence="26">The sequence shown here is derived from an EMBL/GenBank/DDBJ whole genome shotgun (WGS) entry which is preliminary data.</text>
</comment>
<dbReference type="PANTHER" id="PTHR19384:SF17">
    <property type="entry name" value="NADPH--CYTOCHROME P450 REDUCTASE"/>
    <property type="match status" value="1"/>
</dbReference>
<reference evidence="26 27" key="1">
    <citation type="journal article" date="2014" name="Genome Announc.">
        <title>Draft genome sequence of the pathogenic fungus Scedosporium apiospermum.</title>
        <authorList>
            <person name="Vandeputte P."/>
            <person name="Ghamrawi S."/>
            <person name="Rechenmann M."/>
            <person name="Iltis A."/>
            <person name="Giraud S."/>
            <person name="Fleury M."/>
            <person name="Thornton C."/>
            <person name="Delhaes L."/>
            <person name="Meyer W."/>
            <person name="Papon N."/>
            <person name="Bouchara J.P."/>
        </authorList>
    </citation>
    <scope>NUCLEOTIDE SEQUENCE [LARGE SCALE GENOMIC DNA]</scope>
    <source>
        <strain evidence="26 27">IHEM 14462</strain>
    </source>
</reference>
<evidence type="ECO:0000256" key="22">
    <source>
        <dbReference type="PIRNR" id="PIRNR000208"/>
    </source>
</evidence>
<dbReference type="PROSITE" id="PS51384">
    <property type="entry name" value="FAD_FR"/>
    <property type="match status" value="1"/>
</dbReference>
<evidence type="ECO:0000256" key="15">
    <source>
        <dbReference type="ARBA" id="ARBA00023011"/>
    </source>
</evidence>
<evidence type="ECO:0000259" key="25">
    <source>
        <dbReference type="PROSITE" id="PS51384"/>
    </source>
</evidence>
<feature type="domain" description="FAD-binding FR-type" evidence="25">
    <location>
        <begin position="280"/>
        <end position="542"/>
    </location>
</feature>